<dbReference type="SUPFAM" id="SSF159941">
    <property type="entry name" value="MM3350-like"/>
    <property type="match status" value="1"/>
</dbReference>
<proteinExistence type="predicted"/>
<dbReference type="InterPro" id="IPR053864">
    <property type="entry name" value="DUF6933"/>
</dbReference>
<comment type="caution">
    <text evidence="3">The sequence shown here is derived from an EMBL/GenBank/DDBJ whole genome shotgun (WGS) entry which is preliminary data.</text>
</comment>
<reference evidence="3 4" key="1">
    <citation type="journal article" date="2019" name="Int. J. Syst. Evol. Microbiol.">
        <title>The Global Catalogue of Microorganisms (GCM) 10K type strain sequencing project: providing services to taxonomists for standard genome sequencing and annotation.</title>
        <authorList>
            <consortium name="The Broad Institute Genomics Platform"/>
            <consortium name="The Broad Institute Genome Sequencing Center for Infectious Disease"/>
            <person name="Wu L."/>
            <person name="Ma J."/>
        </authorList>
    </citation>
    <scope>NUCLEOTIDE SEQUENCE [LARGE SCALE GENOMIC DNA]</scope>
    <source>
        <strain evidence="3 4">JCM 10671</strain>
    </source>
</reference>
<dbReference type="PANTHER" id="PTHR41878">
    <property type="entry name" value="LEXA REPRESSOR-RELATED"/>
    <property type="match status" value="1"/>
</dbReference>
<sequence length="377" mass="41510">MARQTMKVGDPVVRMTVQLRDVDPPVWRRIEIPAAATLAEVHAVLQSAMGWTDSHLHDFHVDGVRYAVPEPDWDVGEVGDEARVHLQQFARPGAQLEYLYDFGDSWEHVLTVESVHPAEPGVRYPRCLDGARACPPEDVGGSPGYENFLEALRDPEHEEHEFYTDWGGSFDPQSFDLAATDAALARLVWKTAALRVVPDPEPAGPGLTLRCTGKLLKAIGVRPADLPELPPSPQDWYVNLVWIDGRKCLVAMHAGTLFSLFLPDVRVADLRPLGAAVVPALTAELQREDLPADTFGPLDPAAVQLAKTADRSVLGSLTDLADRCDWIARNDGGLAQLDLDKLHHHFQRTPYSARGFAYPIDLVRRQLGATDAPSHQS</sequence>
<dbReference type="Pfam" id="PF22016">
    <property type="entry name" value="DUF6933"/>
    <property type="match status" value="1"/>
</dbReference>
<protein>
    <recommendedName>
        <fullName evidence="5">TnpR protein</fullName>
    </recommendedName>
</protein>
<dbReference type="Pfam" id="PF07929">
    <property type="entry name" value="PRiA4_ORF3"/>
    <property type="match status" value="1"/>
</dbReference>
<dbReference type="InterPro" id="IPR024047">
    <property type="entry name" value="MM3350-like_sf"/>
</dbReference>
<dbReference type="RefSeq" id="WP_344607140.1">
    <property type="nucleotide sequence ID" value="NZ_BAAAHE010000032.1"/>
</dbReference>
<organism evidence="3 4">
    <name type="scientific">Sporichthya brevicatena</name>
    <dbReference type="NCBI Taxonomy" id="171442"/>
    <lineage>
        <taxon>Bacteria</taxon>
        <taxon>Bacillati</taxon>
        <taxon>Actinomycetota</taxon>
        <taxon>Actinomycetes</taxon>
        <taxon>Sporichthyales</taxon>
        <taxon>Sporichthyaceae</taxon>
        <taxon>Sporichthya</taxon>
    </lineage>
</organism>
<dbReference type="PANTHER" id="PTHR41878:SF1">
    <property type="entry name" value="TNPR PROTEIN"/>
    <property type="match status" value="1"/>
</dbReference>
<keyword evidence="4" id="KW-1185">Reference proteome</keyword>
<dbReference type="EMBL" id="BAAAHE010000032">
    <property type="protein sequence ID" value="GAA0628501.1"/>
    <property type="molecule type" value="Genomic_DNA"/>
</dbReference>
<evidence type="ECO:0000259" key="2">
    <source>
        <dbReference type="Pfam" id="PF22016"/>
    </source>
</evidence>
<accession>A0ABN1H434</accession>
<feature type="domain" description="Plasmid pRiA4b Orf3-like" evidence="1">
    <location>
        <begin position="12"/>
        <end position="178"/>
    </location>
</feature>
<evidence type="ECO:0000259" key="1">
    <source>
        <dbReference type="Pfam" id="PF07929"/>
    </source>
</evidence>
<evidence type="ECO:0000313" key="3">
    <source>
        <dbReference type="EMBL" id="GAA0628501.1"/>
    </source>
</evidence>
<name>A0ABN1H434_9ACTN</name>
<dbReference type="InterPro" id="IPR012912">
    <property type="entry name" value="Plasmid_pRiA4b_Orf3-like"/>
</dbReference>
<evidence type="ECO:0000313" key="4">
    <source>
        <dbReference type="Proteomes" id="UP001500957"/>
    </source>
</evidence>
<evidence type="ECO:0008006" key="5">
    <source>
        <dbReference type="Google" id="ProtNLM"/>
    </source>
</evidence>
<dbReference type="Gene3D" id="3.10.290.30">
    <property type="entry name" value="MM3350-like"/>
    <property type="match status" value="1"/>
</dbReference>
<feature type="domain" description="DUF6933" evidence="2">
    <location>
        <begin position="208"/>
        <end position="361"/>
    </location>
</feature>
<gene>
    <name evidence="3" type="ORF">GCM10009547_35180</name>
</gene>
<dbReference type="Proteomes" id="UP001500957">
    <property type="component" value="Unassembled WGS sequence"/>
</dbReference>